<feature type="compositionally biased region" description="Low complexity" evidence="1">
    <location>
        <begin position="25"/>
        <end position="46"/>
    </location>
</feature>
<dbReference type="AlphaFoldDB" id="A0A177U0P3"/>
<organism evidence="3 4">
    <name type="scientific">Tilletia caries</name>
    <name type="common">wheat bunt fungus</name>
    <dbReference type="NCBI Taxonomy" id="13290"/>
    <lineage>
        <taxon>Eukaryota</taxon>
        <taxon>Fungi</taxon>
        <taxon>Dikarya</taxon>
        <taxon>Basidiomycota</taxon>
        <taxon>Ustilaginomycotina</taxon>
        <taxon>Exobasidiomycetes</taxon>
        <taxon>Tilletiales</taxon>
        <taxon>Tilletiaceae</taxon>
        <taxon>Tilletia</taxon>
    </lineage>
</organism>
<feature type="compositionally biased region" description="Polar residues" evidence="1">
    <location>
        <begin position="257"/>
        <end position="266"/>
    </location>
</feature>
<feature type="compositionally biased region" description="Polar residues" evidence="1">
    <location>
        <begin position="1"/>
        <end position="16"/>
    </location>
</feature>
<feature type="region of interest" description="Disordered" evidence="1">
    <location>
        <begin position="711"/>
        <end position="735"/>
    </location>
</feature>
<feature type="compositionally biased region" description="Basic and acidic residues" evidence="1">
    <location>
        <begin position="317"/>
        <end position="326"/>
    </location>
</feature>
<feature type="region of interest" description="Disordered" evidence="1">
    <location>
        <begin position="621"/>
        <end position="646"/>
    </location>
</feature>
<name>A0A177U0P3_9BASI</name>
<dbReference type="Proteomes" id="UP000077671">
    <property type="component" value="Unassembled WGS sequence"/>
</dbReference>
<accession>A0A177U0P3</accession>
<proteinExistence type="predicted"/>
<reference evidence="2" key="3">
    <citation type="submission" date="2020-10" db="EMBL/GenBank/DDBJ databases">
        <authorList>
            <person name="Sedaghatjoo S."/>
        </authorList>
    </citation>
    <scope>NUCLEOTIDE SEQUENCE</scope>
    <source>
        <strain evidence="2">AZH3</strain>
    </source>
</reference>
<feature type="compositionally biased region" description="Low complexity" evidence="1">
    <location>
        <begin position="233"/>
        <end position="245"/>
    </location>
</feature>
<evidence type="ECO:0000313" key="5">
    <source>
        <dbReference type="Proteomes" id="UP000836402"/>
    </source>
</evidence>
<feature type="region of interest" description="Disordered" evidence="1">
    <location>
        <begin position="167"/>
        <end position="275"/>
    </location>
</feature>
<keyword evidence="5" id="KW-1185">Reference proteome</keyword>
<dbReference type="EMBL" id="LWDD02001588">
    <property type="protein sequence ID" value="KAE8247071.1"/>
    <property type="molecule type" value="Genomic_DNA"/>
</dbReference>
<reference evidence="3" key="2">
    <citation type="journal article" date="2019" name="IMA Fungus">
        <title>Genome sequencing and comparison of five Tilletia species to identify candidate genes for the detection of regulated species infecting wheat.</title>
        <authorList>
            <person name="Nguyen H.D.T."/>
            <person name="Sultana T."/>
            <person name="Kesanakurti P."/>
            <person name="Hambleton S."/>
        </authorList>
    </citation>
    <scope>NUCLEOTIDE SEQUENCE</scope>
    <source>
        <strain evidence="3">DAOMC 238032</strain>
    </source>
</reference>
<dbReference type="EMBL" id="CAJHJG010004935">
    <property type="protein sequence ID" value="CAD6946189.1"/>
    <property type="molecule type" value="Genomic_DNA"/>
</dbReference>
<sequence length="735" mass="77361">MTLQTPVSTPAMQTGPFQPPPRPARPTAAAGVAAAGAAAAAVSTPANQLQHNHNHTHNHSNSDGSSFHLDNGSPGRNAQPYSSLSDSTAISHLSISAASSSGLDGSLAGFSLFGRPIPPPGAQQQQQAQETARTTTMHTRVLPSGGIFRLPAQAAMFAGSQSESSLLSASAGTGTGAESSFSASLSFPNRPGGRATAHAHAPWPGLLAPGSQARTHSIPMLSSSTPALAQGVASTTASSQQSTSQPDHAHSTGALVGSSSRTQLPHSQHDVGDETQHSLYQAHSTSTDMMMMARHIQRQQHPDSYDVIDEHMEVEKENRAQMDQQRRQQQQQQQSNARTRDLRLKAHIQLGLAIPIAKAPGLDPLVNVIPISNAHPTHARTQTGGKSGTQGVASLLPLPLPSPAETASLRDRAYLAQRRTQTRETLVRSHVLLELDNIALEHDRQRLRLAIEEKSKRWRANREEGRRRRGSLAGKEEVEVEVGVGVKGECKKENESGNAVGVVPSSSWSTVDGGARQEASGAPPRFGPSALTSNQRNELKTLLRASPGPDGKAGGSQPHRNAVAMLNNENRHAAFLLQQQVANAEPFLSDWAYAPPAPGSYSSTTSSARRTRLTAAPPLAKQHLQQHALDEEGDDGNADSSSSSSSPALLLLLGASNRNNGSGDGADGGFFSARQPGAELGSFAPAWDVGPCGRRLRTAGELEECGWCGAAGLESVPGGNVTGSRSAGRTRWGRR</sequence>
<comment type="caution">
    <text evidence="3">The sequence shown here is derived from an EMBL/GenBank/DDBJ whole genome shotgun (WGS) entry which is preliminary data.</text>
</comment>
<reference evidence="3" key="1">
    <citation type="submission" date="2016-04" db="EMBL/GenBank/DDBJ databases">
        <authorList>
            <person name="Nguyen H.D."/>
            <person name="Kesanakurti P."/>
            <person name="Cullis J."/>
            <person name="Levesque C.A."/>
            <person name="Hambleton S."/>
        </authorList>
    </citation>
    <scope>NUCLEOTIDE SEQUENCE</scope>
    <source>
        <strain evidence="3">DAOMC 238032</strain>
    </source>
</reference>
<evidence type="ECO:0000313" key="2">
    <source>
        <dbReference type="EMBL" id="CAD6946189.1"/>
    </source>
</evidence>
<evidence type="ECO:0000313" key="4">
    <source>
        <dbReference type="Proteomes" id="UP000077671"/>
    </source>
</evidence>
<feature type="region of interest" description="Disordered" evidence="1">
    <location>
        <begin position="317"/>
        <end position="339"/>
    </location>
</feature>
<evidence type="ECO:0000256" key="1">
    <source>
        <dbReference type="SAM" id="MobiDB-lite"/>
    </source>
</evidence>
<gene>
    <name evidence="3" type="ORF">A4X03_0g7148</name>
    <name evidence="2" type="ORF">JKIAZH3_G3702</name>
</gene>
<protein>
    <submittedName>
        <fullName evidence="3">Uncharacterized protein</fullName>
    </submittedName>
</protein>
<dbReference type="Proteomes" id="UP000836402">
    <property type="component" value="Unassembled WGS sequence"/>
</dbReference>
<feature type="region of interest" description="Disordered" evidence="1">
    <location>
        <begin position="494"/>
        <end position="533"/>
    </location>
</feature>
<feature type="compositionally biased region" description="Low complexity" evidence="1">
    <location>
        <begin position="167"/>
        <end position="184"/>
    </location>
</feature>
<feature type="compositionally biased region" description="Polar residues" evidence="1">
    <location>
        <begin position="74"/>
        <end position="84"/>
    </location>
</feature>
<evidence type="ECO:0000313" key="3">
    <source>
        <dbReference type="EMBL" id="KAE8247071.1"/>
    </source>
</evidence>
<feature type="region of interest" description="Disordered" evidence="1">
    <location>
        <begin position="1"/>
        <end position="84"/>
    </location>
</feature>
<feature type="compositionally biased region" description="Polar residues" evidence="1">
    <location>
        <begin position="212"/>
        <end position="227"/>
    </location>
</feature>